<organism evidence="2 3">
    <name type="scientific">Lithospermum erythrorhizon</name>
    <name type="common">Purple gromwell</name>
    <name type="synonym">Lithospermum officinale var. erythrorhizon</name>
    <dbReference type="NCBI Taxonomy" id="34254"/>
    <lineage>
        <taxon>Eukaryota</taxon>
        <taxon>Viridiplantae</taxon>
        <taxon>Streptophyta</taxon>
        <taxon>Embryophyta</taxon>
        <taxon>Tracheophyta</taxon>
        <taxon>Spermatophyta</taxon>
        <taxon>Magnoliopsida</taxon>
        <taxon>eudicotyledons</taxon>
        <taxon>Gunneridae</taxon>
        <taxon>Pentapetalae</taxon>
        <taxon>asterids</taxon>
        <taxon>lamiids</taxon>
        <taxon>Boraginales</taxon>
        <taxon>Boraginaceae</taxon>
        <taxon>Boraginoideae</taxon>
        <taxon>Lithospermeae</taxon>
        <taxon>Lithospermum</taxon>
    </lineage>
</organism>
<dbReference type="GO" id="GO:0009408">
    <property type="term" value="P:response to heat"/>
    <property type="evidence" value="ECO:0007669"/>
    <property type="project" value="InterPro"/>
</dbReference>
<feature type="compositionally biased region" description="Basic and acidic residues" evidence="1">
    <location>
        <begin position="142"/>
        <end position="156"/>
    </location>
</feature>
<name>A0AAV3PPV6_LITER</name>
<gene>
    <name evidence="2" type="ORF">LIER_37452</name>
</gene>
<accession>A0AAV3PPV6</accession>
<dbReference type="InterPro" id="IPR040294">
    <property type="entry name" value="Nodulin-rel_1/2"/>
</dbReference>
<feature type="compositionally biased region" description="Basic and acidic residues" evidence="1">
    <location>
        <begin position="17"/>
        <end position="29"/>
    </location>
</feature>
<sequence>MDFLKQASSKLQAGADDEGKVAEPKKDDQQTPSTTELMSSAKVVADAAKAKMSNQEFDQHKAAEAAADVLDGASHYGKLDESQGLGKMVNQAEDYLHKYSTTTTTTTTGHGGDGQQPPTTTTTTTASTHETSGGGGADEGGEEKSDIMKMAEGFLK</sequence>
<comment type="caution">
    <text evidence="2">The sequence shown here is derived from an EMBL/GenBank/DDBJ whole genome shotgun (WGS) entry which is preliminary data.</text>
</comment>
<keyword evidence="3" id="KW-1185">Reference proteome</keyword>
<proteinExistence type="predicted"/>
<feature type="region of interest" description="Disordered" evidence="1">
    <location>
        <begin position="1"/>
        <end position="39"/>
    </location>
</feature>
<feature type="compositionally biased region" description="Low complexity" evidence="1">
    <location>
        <begin position="115"/>
        <end position="131"/>
    </location>
</feature>
<evidence type="ECO:0000313" key="3">
    <source>
        <dbReference type="Proteomes" id="UP001454036"/>
    </source>
</evidence>
<evidence type="ECO:0000256" key="1">
    <source>
        <dbReference type="SAM" id="MobiDB-lite"/>
    </source>
</evidence>
<reference evidence="2 3" key="1">
    <citation type="submission" date="2024-01" db="EMBL/GenBank/DDBJ databases">
        <title>The complete chloroplast genome sequence of Lithospermum erythrorhizon: insights into the phylogenetic relationship among Boraginaceae species and the maternal lineages of purple gromwells.</title>
        <authorList>
            <person name="Okada T."/>
            <person name="Watanabe K."/>
        </authorList>
    </citation>
    <scope>NUCLEOTIDE SEQUENCE [LARGE SCALE GENOMIC DNA]</scope>
</reference>
<feature type="region of interest" description="Disordered" evidence="1">
    <location>
        <begin position="100"/>
        <end position="156"/>
    </location>
</feature>
<dbReference type="Proteomes" id="UP001454036">
    <property type="component" value="Unassembled WGS sequence"/>
</dbReference>
<feature type="compositionally biased region" description="Polar residues" evidence="1">
    <location>
        <begin position="1"/>
        <end position="11"/>
    </location>
</feature>
<protein>
    <submittedName>
        <fullName evidence="2">Uncharacterized protein</fullName>
    </submittedName>
</protein>
<dbReference type="PANTHER" id="PTHR35098">
    <property type="entry name" value="EXPRESSED PROTEIN"/>
    <property type="match status" value="1"/>
</dbReference>
<dbReference type="GO" id="GO:0010115">
    <property type="term" value="P:regulation of abscisic acid biosynthetic process"/>
    <property type="evidence" value="ECO:0007669"/>
    <property type="project" value="InterPro"/>
</dbReference>
<evidence type="ECO:0000313" key="2">
    <source>
        <dbReference type="EMBL" id="GAA0152238.1"/>
    </source>
</evidence>
<dbReference type="AlphaFoldDB" id="A0AAV3PPV6"/>
<dbReference type="EMBL" id="BAABME010018012">
    <property type="protein sequence ID" value="GAA0152238.1"/>
    <property type="molecule type" value="Genomic_DNA"/>
</dbReference>
<dbReference type="PANTHER" id="PTHR35098:SF1">
    <property type="entry name" value="NODULIN-RELATED PROTEIN 2"/>
    <property type="match status" value="1"/>
</dbReference>